<evidence type="ECO:0000313" key="1">
    <source>
        <dbReference type="EMBL" id="JAD33356.1"/>
    </source>
</evidence>
<protein>
    <submittedName>
        <fullName evidence="1">Uncharacterized protein</fullName>
    </submittedName>
</protein>
<sequence>MNCYTPEDSHSKKQSNEFPEQNILDELMTFDHIDYGKHLPKLPGPNPVIPINPLKHRSSTGCIASDYNGSLTCVQIPEEPEKTGCSTDFDYGITESQFAPLGSAFVSGHPIFDGNPSTSGTIHRSMKMELPSFQCPDNDPSNDWLYACTAGSPIEQADTFIESPGSVSLKSESISSQNIGLDAIVQKGGLDKPTKYQGVFEVSVPLSYNQVSQLNAYPMRHSSSYVLGNCELEGCPFGEIQASKPPSSSDAIFAVSKYYPDARLSDKYPPSWPDTGMLDASLEASLLNEGSVFSNGPSIIQTLNSIFDEDTCKEANLSTAGHWLDPSTWKSMPDTCNMPDFPNP</sequence>
<proteinExistence type="predicted"/>
<dbReference type="AlphaFoldDB" id="A0A0A8Z3H8"/>
<accession>A0A0A8Z3H8</accession>
<organism evidence="1">
    <name type="scientific">Arundo donax</name>
    <name type="common">Giant reed</name>
    <name type="synonym">Donax arundinaceus</name>
    <dbReference type="NCBI Taxonomy" id="35708"/>
    <lineage>
        <taxon>Eukaryota</taxon>
        <taxon>Viridiplantae</taxon>
        <taxon>Streptophyta</taxon>
        <taxon>Embryophyta</taxon>
        <taxon>Tracheophyta</taxon>
        <taxon>Spermatophyta</taxon>
        <taxon>Magnoliopsida</taxon>
        <taxon>Liliopsida</taxon>
        <taxon>Poales</taxon>
        <taxon>Poaceae</taxon>
        <taxon>PACMAD clade</taxon>
        <taxon>Arundinoideae</taxon>
        <taxon>Arundineae</taxon>
        <taxon>Arundo</taxon>
    </lineage>
</organism>
<reference evidence="1" key="1">
    <citation type="submission" date="2014-09" db="EMBL/GenBank/DDBJ databases">
        <authorList>
            <person name="Magalhaes I.L.F."/>
            <person name="Oliveira U."/>
            <person name="Santos F.R."/>
            <person name="Vidigal T.H.D.A."/>
            <person name="Brescovit A.D."/>
            <person name="Santos A.J."/>
        </authorList>
    </citation>
    <scope>NUCLEOTIDE SEQUENCE</scope>
    <source>
        <tissue evidence="1">Shoot tissue taken approximately 20 cm above the soil surface</tissue>
    </source>
</reference>
<dbReference type="EMBL" id="GBRH01264539">
    <property type="protein sequence ID" value="JAD33356.1"/>
    <property type="molecule type" value="Transcribed_RNA"/>
</dbReference>
<name>A0A0A8Z3H8_ARUDO</name>
<reference evidence="1" key="2">
    <citation type="journal article" date="2015" name="Data Brief">
        <title>Shoot transcriptome of the giant reed, Arundo donax.</title>
        <authorList>
            <person name="Barrero R.A."/>
            <person name="Guerrero F.D."/>
            <person name="Moolhuijzen P."/>
            <person name="Goolsby J.A."/>
            <person name="Tidwell J."/>
            <person name="Bellgard S.E."/>
            <person name="Bellgard M.I."/>
        </authorList>
    </citation>
    <scope>NUCLEOTIDE SEQUENCE</scope>
    <source>
        <tissue evidence="1">Shoot tissue taken approximately 20 cm above the soil surface</tissue>
    </source>
</reference>